<keyword evidence="1" id="KW-1133">Transmembrane helix</keyword>
<dbReference type="EMBL" id="QWJL01000009">
    <property type="protein sequence ID" value="RIP28307.1"/>
    <property type="molecule type" value="Genomic_DNA"/>
</dbReference>
<sequence length="204" mass="22634">MKNRGSSIIHSLHLWIQIAAQIVTIVAAIVVGLWGYYSAIYVNKEKEVTDYTLEELKQKTTQTPHIQAKVEPIVVKEDSGLILLQVKVSLSNLGTKESRVTLDDNSLALIPVEFSEGKPIFQKPINILSSRYAGNLHRIPLQFVDIGAGESYELTFVHGINTTGTYLIHFLALNGITPSKDELSTTYGIPYKYSVGADEYIVVK</sequence>
<dbReference type="Proteomes" id="UP000839536">
    <property type="component" value="Unassembled WGS sequence"/>
</dbReference>
<dbReference type="Proteomes" id="UP000885256">
    <property type="component" value="Unassembled WGS sequence"/>
</dbReference>
<reference evidence="3" key="2">
    <citation type="submission" date="2019-01" db="EMBL/GenBank/DDBJ databases">
        <title>Whole genome sequencing of Salmonella enterica.</title>
        <authorList>
            <person name="Cao G."/>
        </authorList>
    </citation>
    <scope>NUCLEOTIDE SEQUENCE [LARGE SCALE GENOMIC DNA]</scope>
    <source>
        <strain evidence="3">CFSAN074594</strain>
    </source>
</reference>
<dbReference type="AlphaFoldDB" id="A0A232RDQ6"/>
<evidence type="ECO:0000256" key="1">
    <source>
        <dbReference type="SAM" id="Phobius"/>
    </source>
</evidence>
<proteinExistence type="predicted"/>
<evidence type="ECO:0000313" key="2">
    <source>
        <dbReference type="EMBL" id="RIP28307.1"/>
    </source>
</evidence>
<organism evidence="3">
    <name type="scientific">Salmonella enterica</name>
    <name type="common">Salmonella choleraesuis</name>
    <dbReference type="NCBI Taxonomy" id="28901"/>
    <lineage>
        <taxon>Bacteria</taxon>
        <taxon>Pseudomonadati</taxon>
        <taxon>Pseudomonadota</taxon>
        <taxon>Gammaproteobacteria</taxon>
        <taxon>Enterobacterales</taxon>
        <taxon>Enterobacteriaceae</taxon>
        <taxon>Salmonella</taxon>
    </lineage>
</organism>
<dbReference type="EMBL" id="SDIQ01000018">
    <property type="protein sequence ID" value="RXL21826.1"/>
    <property type="molecule type" value="Genomic_DNA"/>
</dbReference>
<protein>
    <submittedName>
        <fullName evidence="3">Uncharacterized protein</fullName>
    </submittedName>
</protein>
<name>A0A232RDQ6_SALER</name>
<keyword evidence="1" id="KW-0472">Membrane</keyword>
<feature type="transmembrane region" description="Helical" evidence="1">
    <location>
        <begin position="12"/>
        <end position="37"/>
    </location>
</feature>
<reference evidence="2" key="1">
    <citation type="submission" date="2018-08" db="EMBL/GenBank/DDBJ databases">
        <title>Whole genome sequencing of Salmonella enterica serotype newport.</title>
        <authorList>
            <person name="Bell R."/>
        </authorList>
    </citation>
    <scope>NUCLEOTIDE SEQUENCE [LARGE SCALE GENOMIC DNA]</scope>
    <source>
        <strain evidence="2">CFSAN048053</strain>
    </source>
</reference>
<dbReference type="RefSeq" id="WP_000797202.1">
    <property type="nucleotide sequence ID" value="NZ_NLBR02000004.1"/>
</dbReference>
<comment type="caution">
    <text evidence="3">The sequence shown here is derived from an EMBL/GenBank/DDBJ whole genome shotgun (WGS) entry which is preliminary data.</text>
</comment>
<accession>A0A232RDQ6</accession>
<gene>
    <name evidence="2" type="ORF">A7D45_12035</name>
    <name evidence="3" type="ORF">EKD96_12520</name>
</gene>
<keyword evidence="1" id="KW-0812">Transmembrane</keyword>
<evidence type="ECO:0000313" key="3">
    <source>
        <dbReference type="EMBL" id="RXL21826.1"/>
    </source>
</evidence>